<reference evidence="3 4" key="1">
    <citation type="submission" date="2023-08" db="EMBL/GenBank/DDBJ databases">
        <authorList>
            <person name="Palmer J.M."/>
        </authorList>
    </citation>
    <scope>NUCLEOTIDE SEQUENCE [LARGE SCALE GENOMIC DNA]</scope>
    <source>
        <strain evidence="3 4">TWF481</strain>
    </source>
</reference>
<feature type="domain" description="AB hydrolase-1" evidence="2">
    <location>
        <begin position="125"/>
        <end position="276"/>
    </location>
</feature>
<evidence type="ECO:0000256" key="1">
    <source>
        <dbReference type="SAM" id="Phobius"/>
    </source>
</evidence>
<evidence type="ECO:0000259" key="2">
    <source>
        <dbReference type="Pfam" id="PF12697"/>
    </source>
</evidence>
<dbReference type="AlphaFoldDB" id="A0AAV9W5K0"/>
<sequence>MAPFNPTLKTAYWSLVGCGCIYVSFLALLLVPVVQKNFVYLHHVKLPIWPDISRPEQLGFASNEVTPFYLNTPDHERLFAWHMLPHQVYAKHRDELLRRDVGLVEDVTQTLGFKLLKEDEEARLIVFFHGNAGNVAQGYRPDGYRAWSGVDSSKIHILTFDYRGFGRSTGTPSEPGLIIDAITALKFAINTAGIPPSRILVIGHSLGTAVTLGATEQIAREEGIEFAGIILCSGFSKLKTLILTYSAGGVIPILSPLRPYPIVQKWLTKYVREPWDGEERLKSLVKHSPKLRLTMVHAHNDYSITWTHSQILFHTAANAITALQAKNRIDGAGVDEPLDFEEIEKRKQRVELGDEGYVDTWVEGVPAGGRKIENRLVKWGGHDQILVASATRLVIREMLGL</sequence>
<keyword evidence="1" id="KW-0472">Membrane</keyword>
<evidence type="ECO:0000313" key="4">
    <source>
        <dbReference type="Proteomes" id="UP001370758"/>
    </source>
</evidence>
<dbReference type="InterPro" id="IPR029058">
    <property type="entry name" value="AB_hydrolase_fold"/>
</dbReference>
<proteinExistence type="predicted"/>
<dbReference type="Pfam" id="PF12697">
    <property type="entry name" value="Abhydrolase_6"/>
    <property type="match status" value="1"/>
</dbReference>
<comment type="caution">
    <text evidence="3">The sequence shown here is derived from an EMBL/GenBank/DDBJ whole genome shotgun (WGS) entry which is preliminary data.</text>
</comment>
<gene>
    <name evidence="3" type="ORF">TWF481_007900</name>
</gene>
<keyword evidence="4" id="KW-1185">Reference proteome</keyword>
<dbReference type="InterPro" id="IPR000073">
    <property type="entry name" value="AB_hydrolase_1"/>
</dbReference>
<dbReference type="Gene3D" id="3.40.50.1820">
    <property type="entry name" value="alpha/beta hydrolase"/>
    <property type="match status" value="1"/>
</dbReference>
<evidence type="ECO:0000313" key="3">
    <source>
        <dbReference type="EMBL" id="KAK6502860.1"/>
    </source>
</evidence>
<dbReference type="PANTHER" id="PTHR12277:SF81">
    <property type="entry name" value="PROTEIN ABHD13"/>
    <property type="match status" value="1"/>
</dbReference>
<dbReference type="EMBL" id="JAVHJL010000005">
    <property type="protein sequence ID" value="KAK6502860.1"/>
    <property type="molecule type" value="Genomic_DNA"/>
</dbReference>
<name>A0AAV9W5K0_9PEZI</name>
<dbReference type="SUPFAM" id="SSF53474">
    <property type="entry name" value="alpha/beta-Hydrolases"/>
    <property type="match status" value="1"/>
</dbReference>
<protein>
    <recommendedName>
        <fullName evidence="2">AB hydrolase-1 domain-containing protein</fullName>
    </recommendedName>
</protein>
<accession>A0AAV9W5K0</accession>
<organism evidence="3 4">
    <name type="scientific">Arthrobotrys musiformis</name>
    <dbReference type="NCBI Taxonomy" id="47236"/>
    <lineage>
        <taxon>Eukaryota</taxon>
        <taxon>Fungi</taxon>
        <taxon>Dikarya</taxon>
        <taxon>Ascomycota</taxon>
        <taxon>Pezizomycotina</taxon>
        <taxon>Orbiliomycetes</taxon>
        <taxon>Orbiliales</taxon>
        <taxon>Orbiliaceae</taxon>
        <taxon>Arthrobotrys</taxon>
    </lineage>
</organism>
<dbReference type="Proteomes" id="UP001370758">
    <property type="component" value="Unassembled WGS sequence"/>
</dbReference>
<keyword evidence="1" id="KW-0812">Transmembrane</keyword>
<dbReference type="PANTHER" id="PTHR12277">
    <property type="entry name" value="ALPHA/BETA HYDROLASE DOMAIN-CONTAINING PROTEIN"/>
    <property type="match status" value="1"/>
</dbReference>
<feature type="transmembrane region" description="Helical" evidence="1">
    <location>
        <begin position="12"/>
        <end position="34"/>
    </location>
</feature>
<keyword evidence="1" id="KW-1133">Transmembrane helix</keyword>